<organism evidence="1">
    <name type="scientific">termite gut metagenome</name>
    <dbReference type="NCBI Taxonomy" id="433724"/>
    <lineage>
        <taxon>unclassified sequences</taxon>
        <taxon>metagenomes</taxon>
        <taxon>organismal metagenomes</taxon>
    </lineage>
</organism>
<sequence length="380" mass="43753">MDAGTNIGYKYDSQIFAAIFALGCIHLLPAWVNRATFVALVSNITHITAEMFIFTVVMDEYEGHIEYADVPDEFRAVQQSLDGFVRVNYDTARAMAVTMRTTPADIAHYRGKIVDIIRNNPPLASVPKYFHDGREDYLWYSDFYDDVTKEVYHNYRTFHKSAREITAANYTGELAKIDLPYFNELVNLVSLERLLMDYKESVPKAAKEIIQPKEELPGENIPATEKTAVEVIEPKPKTKRVSGKRSYEPKLTDKQYSMLATCIETIKLFRRPVSVANLKKLLKGKLPEPLQVNNQKSLVFLLEQLKEHGYIKDAWITVADGNKDFISFRTEGNKQRYGDEEHPIPMQQLLNNRRKSKKEAVHGLIIIEETVEEMDMYRDK</sequence>
<comment type="caution">
    <text evidence="1">The sequence shown here is derived from an EMBL/GenBank/DDBJ whole genome shotgun (WGS) entry which is preliminary data.</text>
</comment>
<dbReference type="EMBL" id="SNRY01000554">
    <property type="protein sequence ID" value="KAA6339214.1"/>
    <property type="molecule type" value="Genomic_DNA"/>
</dbReference>
<dbReference type="AlphaFoldDB" id="A0A5J4RZD9"/>
<evidence type="ECO:0000313" key="1">
    <source>
        <dbReference type="EMBL" id="KAA6339214.1"/>
    </source>
</evidence>
<proteinExistence type="predicted"/>
<accession>A0A5J4RZD9</accession>
<name>A0A5J4RZD9_9ZZZZ</name>
<gene>
    <name evidence="1" type="ORF">EZS27_012829</name>
</gene>
<protein>
    <submittedName>
        <fullName evidence="1">Uncharacterized protein</fullName>
    </submittedName>
</protein>
<reference evidence="1" key="1">
    <citation type="submission" date="2019-03" db="EMBL/GenBank/DDBJ databases">
        <title>Single cell metagenomics reveals metabolic interactions within the superorganism composed of flagellate Streblomastix strix and complex community of Bacteroidetes bacteria on its surface.</title>
        <authorList>
            <person name="Treitli S.C."/>
            <person name="Kolisko M."/>
            <person name="Husnik F."/>
            <person name="Keeling P."/>
            <person name="Hampl V."/>
        </authorList>
    </citation>
    <scope>NUCLEOTIDE SEQUENCE</scope>
    <source>
        <strain evidence="1">STM</strain>
    </source>
</reference>